<keyword evidence="4 5" id="KW-0720">Serine protease</keyword>
<evidence type="ECO:0000313" key="10">
    <source>
        <dbReference type="Proteomes" id="UP000256970"/>
    </source>
</evidence>
<dbReference type="EMBL" id="FNXT01001044">
    <property type="protein sequence ID" value="SZX71352.1"/>
    <property type="molecule type" value="Genomic_DNA"/>
</dbReference>
<comment type="similarity">
    <text evidence="1 5 6">Belongs to the peptidase S8 family.</text>
</comment>
<evidence type="ECO:0000259" key="8">
    <source>
        <dbReference type="Pfam" id="PF00082"/>
    </source>
</evidence>
<dbReference type="InterPro" id="IPR022398">
    <property type="entry name" value="Peptidase_S8_His-AS"/>
</dbReference>
<evidence type="ECO:0000256" key="7">
    <source>
        <dbReference type="SAM" id="SignalP"/>
    </source>
</evidence>
<feature type="active site" description="Charge relay system" evidence="5">
    <location>
        <position position="399"/>
    </location>
</feature>
<organism evidence="9 10">
    <name type="scientific">Tetradesmus obliquus</name>
    <name type="common">Green alga</name>
    <name type="synonym">Acutodesmus obliquus</name>
    <dbReference type="NCBI Taxonomy" id="3088"/>
    <lineage>
        <taxon>Eukaryota</taxon>
        <taxon>Viridiplantae</taxon>
        <taxon>Chlorophyta</taxon>
        <taxon>core chlorophytes</taxon>
        <taxon>Chlorophyceae</taxon>
        <taxon>CS clade</taxon>
        <taxon>Sphaeropleales</taxon>
        <taxon>Scenedesmaceae</taxon>
        <taxon>Tetradesmus</taxon>
    </lineage>
</organism>
<feature type="active site" description="Charge relay system" evidence="5">
    <location>
        <position position="360"/>
    </location>
</feature>
<dbReference type="InterPro" id="IPR000209">
    <property type="entry name" value="Peptidase_S8/S53_dom"/>
</dbReference>
<dbReference type="GO" id="GO:0004252">
    <property type="term" value="F:serine-type endopeptidase activity"/>
    <property type="evidence" value="ECO:0007669"/>
    <property type="project" value="UniProtKB-UniRule"/>
</dbReference>
<gene>
    <name evidence="9" type="ORF">BQ4739_LOCUS11484</name>
</gene>
<dbReference type="PROSITE" id="PS00137">
    <property type="entry name" value="SUBTILASE_HIS"/>
    <property type="match status" value="1"/>
</dbReference>
<evidence type="ECO:0000256" key="1">
    <source>
        <dbReference type="ARBA" id="ARBA00011073"/>
    </source>
</evidence>
<feature type="signal peptide" evidence="7">
    <location>
        <begin position="1"/>
        <end position="26"/>
    </location>
</feature>
<keyword evidence="7" id="KW-0732">Signal</keyword>
<evidence type="ECO:0000256" key="3">
    <source>
        <dbReference type="ARBA" id="ARBA00022801"/>
    </source>
</evidence>
<evidence type="ECO:0000256" key="6">
    <source>
        <dbReference type="RuleBase" id="RU003355"/>
    </source>
</evidence>
<dbReference type="InterPro" id="IPR036852">
    <property type="entry name" value="Peptidase_S8/S53_dom_sf"/>
</dbReference>
<keyword evidence="2 5" id="KW-0645">Protease</keyword>
<dbReference type="InterPro" id="IPR050131">
    <property type="entry name" value="Peptidase_S8_subtilisin-like"/>
</dbReference>
<dbReference type="SUPFAM" id="SSF52743">
    <property type="entry name" value="Subtilisin-like"/>
    <property type="match status" value="1"/>
</dbReference>
<dbReference type="PRINTS" id="PR00723">
    <property type="entry name" value="SUBTILISIN"/>
</dbReference>
<dbReference type="Pfam" id="PF00082">
    <property type="entry name" value="Peptidase_S8"/>
    <property type="match status" value="1"/>
</dbReference>
<keyword evidence="3 5" id="KW-0378">Hydrolase</keyword>
<dbReference type="PANTHER" id="PTHR43806:SF11">
    <property type="entry name" value="CEREVISIN-RELATED"/>
    <property type="match status" value="1"/>
</dbReference>
<evidence type="ECO:0000256" key="4">
    <source>
        <dbReference type="ARBA" id="ARBA00022825"/>
    </source>
</evidence>
<dbReference type="GO" id="GO:0006508">
    <property type="term" value="P:proteolysis"/>
    <property type="evidence" value="ECO:0007669"/>
    <property type="project" value="UniProtKB-KW"/>
</dbReference>
<evidence type="ECO:0000313" key="9">
    <source>
        <dbReference type="EMBL" id="SZX71352.1"/>
    </source>
</evidence>
<evidence type="ECO:0000256" key="5">
    <source>
        <dbReference type="PROSITE-ProRule" id="PRU01240"/>
    </source>
</evidence>
<dbReference type="PANTHER" id="PTHR43806">
    <property type="entry name" value="PEPTIDASE S8"/>
    <property type="match status" value="1"/>
</dbReference>
<feature type="chain" id="PRO_5016822489" description="Peptidase S8/S53 domain-containing protein" evidence="7">
    <location>
        <begin position="27"/>
        <end position="648"/>
    </location>
</feature>
<protein>
    <recommendedName>
        <fullName evidence="8">Peptidase S8/S53 domain-containing protein</fullName>
    </recommendedName>
</protein>
<feature type="active site" description="Charge relay system" evidence="5">
    <location>
        <position position="580"/>
    </location>
</feature>
<evidence type="ECO:0000256" key="2">
    <source>
        <dbReference type="ARBA" id="ARBA00022670"/>
    </source>
</evidence>
<sequence>MDHRLHHLGRLLQVLLIVGLIQQSCARHVRVLNARSAAGTLRRLHSISAADTTLEAETAAAGVQDSIITDRYIVAIDSSGDASTAAVALVEEVRAALRTAGAGAAAAAAAAAVAPDADIEVLKVGQAAAAADTGAAAAAAGAAARAATLVLRASPAAMQHVRASARVKAVVQDRYVRAQARGLSQASPACVTASAMRSGVSRPAADVKAPLVNAFTTLGCNVQNAKFVWKGRFCRGSTSSINFTEVAAVDRFTNAALRTSKGALCRLVRGPNPSVNAQRFGNCNAAPVVAAGLPVRVCGATGGNSNLGGVGTTPMGLVLPRVPLQPNEQVPSGVSLIEAAIGGSVGNIKLGKTVVVAVVDSGVDAMHPDLNYVGGKGFVIPSTAVPGDSADPASDLYGHGTHVAGIVGAENDNSGLVGVAPGVGIYSLKILDAQGVGSLSDAMDAVTWAAGAEGQAAGIRVINLSLAAAVDPAAADYADTLALVCDAFKRASNAGIIVAAAAGNYGADIRGYLPAACPTVIAVTSMDPAAGAASSFSNFLAEPASAAEKGSVMSAPGNAINSTISYAREQSGYRELSGTSMASPHIAGVAAACIASGACAEPTGYANSAVLQAAARERLGQQPAYGYSNDARSTGTGKFYGNLVWAKW</sequence>
<dbReference type="STRING" id="3088.A0A383W2L0"/>
<feature type="domain" description="Peptidase S8/S53" evidence="8">
    <location>
        <begin position="351"/>
        <end position="622"/>
    </location>
</feature>
<dbReference type="InterPro" id="IPR015500">
    <property type="entry name" value="Peptidase_S8_subtilisin-rel"/>
</dbReference>
<proteinExistence type="inferred from homology"/>
<name>A0A383W2L0_TETOB</name>
<dbReference type="Proteomes" id="UP000256970">
    <property type="component" value="Unassembled WGS sequence"/>
</dbReference>
<dbReference type="Gene3D" id="3.40.50.200">
    <property type="entry name" value="Peptidase S8/S53 domain"/>
    <property type="match status" value="1"/>
</dbReference>
<dbReference type="PROSITE" id="PS00136">
    <property type="entry name" value="SUBTILASE_ASP"/>
    <property type="match status" value="1"/>
</dbReference>
<keyword evidence="10" id="KW-1185">Reference proteome</keyword>
<accession>A0A383W2L0</accession>
<dbReference type="InterPro" id="IPR023827">
    <property type="entry name" value="Peptidase_S8_Asp-AS"/>
</dbReference>
<dbReference type="PROSITE" id="PS51892">
    <property type="entry name" value="SUBTILASE"/>
    <property type="match status" value="1"/>
</dbReference>
<dbReference type="AlphaFoldDB" id="A0A383W2L0"/>
<dbReference type="InterPro" id="IPR023828">
    <property type="entry name" value="Peptidase_S8_Ser-AS"/>
</dbReference>
<reference evidence="9 10" key="1">
    <citation type="submission" date="2016-10" db="EMBL/GenBank/DDBJ databases">
        <authorList>
            <person name="Cai Z."/>
        </authorList>
    </citation>
    <scope>NUCLEOTIDE SEQUENCE [LARGE SCALE GENOMIC DNA]</scope>
</reference>
<dbReference type="PROSITE" id="PS00138">
    <property type="entry name" value="SUBTILASE_SER"/>
    <property type="match status" value="1"/>
</dbReference>